<dbReference type="InterPro" id="IPR012338">
    <property type="entry name" value="Beta-lactam/transpept-like"/>
</dbReference>
<dbReference type="EMBL" id="PVZG01000049">
    <property type="protein sequence ID" value="PRY17706.1"/>
    <property type="molecule type" value="Genomic_DNA"/>
</dbReference>
<proteinExistence type="predicted"/>
<dbReference type="AlphaFoldDB" id="A0A2T0R968"/>
<name>A0A2T0R968_9ACTN</name>
<dbReference type="Pfam" id="PF00144">
    <property type="entry name" value="Beta-lactamase"/>
    <property type="match status" value="1"/>
</dbReference>
<dbReference type="SUPFAM" id="SSF56601">
    <property type="entry name" value="beta-lactamase/transpeptidase-like"/>
    <property type="match status" value="1"/>
</dbReference>
<feature type="domain" description="Beta-lactamase-related" evidence="1">
    <location>
        <begin position="24"/>
        <end position="363"/>
    </location>
</feature>
<dbReference type="PANTHER" id="PTHR43319:SF3">
    <property type="entry name" value="BETA-LACTAMASE-RELATED DOMAIN-CONTAINING PROTEIN"/>
    <property type="match status" value="1"/>
</dbReference>
<keyword evidence="3" id="KW-1185">Reference proteome</keyword>
<protein>
    <submittedName>
        <fullName evidence="2">CubicO group peptidase (Beta-lactamase class C family)</fullName>
    </submittedName>
</protein>
<reference evidence="2 3" key="1">
    <citation type="submission" date="2018-03" db="EMBL/GenBank/DDBJ databases">
        <title>Genomic Encyclopedia of Archaeal and Bacterial Type Strains, Phase II (KMG-II): from individual species to whole genera.</title>
        <authorList>
            <person name="Goeker M."/>
        </authorList>
    </citation>
    <scope>NUCLEOTIDE SEQUENCE [LARGE SCALE GENOMIC DNA]</scope>
    <source>
        <strain evidence="2 3">DSM 45348</strain>
    </source>
</reference>
<organism evidence="2 3">
    <name type="scientific">Pseudosporangium ferrugineum</name>
    <dbReference type="NCBI Taxonomy" id="439699"/>
    <lineage>
        <taxon>Bacteria</taxon>
        <taxon>Bacillati</taxon>
        <taxon>Actinomycetota</taxon>
        <taxon>Actinomycetes</taxon>
        <taxon>Micromonosporales</taxon>
        <taxon>Micromonosporaceae</taxon>
        <taxon>Pseudosporangium</taxon>
    </lineage>
</organism>
<dbReference type="InterPro" id="IPR001466">
    <property type="entry name" value="Beta-lactam-related"/>
</dbReference>
<sequence>MPDVSDDLWINGGVAPGYEPAREAFAQHRSGGSALCVLRHGETVVDLREGWRDSGRTRMWDPRTLVNVYSVGKPVIATAVLLLIDRGLVDLDDPVSRHWPEFRTPATVRQVLTHTAGLPFFPVPRDASAWSDWELLCGDLAGAEPEWPPGTVAAEHALTYGHLLGEIVRRVTGRAPGAFVADEIARPWGLDFGFGLHAADLDRCAELEFDAPDRPAQMLGDAASVHARAVANPQGARDLAVVNGDLWRTAVVPAVNLHTTAEAVARFYAGLLAGGELDGHRLLSGTLVDEATSAQFIGFDHFIGQETTWGLGVQLENDGTWGMGGLGGSAGWADPARGHAIAYVTRQLGGFERVTALDAAIASVEPLI</sequence>
<gene>
    <name evidence="2" type="ORF">CLV70_1495</name>
</gene>
<evidence type="ECO:0000313" key="2">
    <source>
        <dbReference type="EMBL" id="PRY17706.1"/>
    </source>
</evidence>
<dbReference type="PANTHER" id="PTHR43319">
    <property type="entry name" value="BETA-LACTAMASE-RELATED"/>
    <property type="match status" value="1"/>
</dbReference>
<evidence type="ECO:0000259" key="1">
    <source>
        <dbReference type="Pfam" id="PF00144"/>
    </source>
</evidence>
<accession>A0A2T0R968</accession>
<dbReference type="Proteomes" id="UP000239209">
    <property type="component" value="Unassembled WGS sequence"/>
</dbReference>
<dbReference type="InterPro" id="IPR052907">
    <property type="entry name" value="Beta-lactamase/esterase"/>
</dbReference>
<dbReference type="Gene3D" id="3.40.710.10">
    <property type="entry name" value="DD-peptidase/beta-lactamase superfamily"/>
    <property type="match status" value="1"/>
</dbReference>
<evidence type="ECO:0000313" key="3">
    <source>
        <dbReference type="Proteomes" id="UP000239209"/>
    </source>
</evidence>
<comment type="caution">
    <text evidence="2">The sequence shown here is derived from an EMBL/GenBank/DDBJ whole genome shotgun (WGS) entry which is preliminary data.</text>
</comment>